<accession>A0A2N1UNL8</accession>
<dbReference type="Pfam" id="PF13473">
    <property type="entry name" value="Cupredoxin_1"/>
    <property type="match status" value="1"/>
</dbReference>
<evidence type="ECO:0000313" key="3">
    <source>
        <dbReference type="EMBL" id="PKL72425.1"/>
    </source>
</evidence>
<evidence type="ECO:0000313" key="4">
    <source>
        <dbReference type="Proteomes" id="UP000233414"/>
    </source>
</evidence>
<dbReference type="Gene3D" id="2.60.40.420">
    <property type="entry name" value="Cupredoxins - blue copper proteins"/>
    <property type="match status" value="1"/>
</dbReference>
<evidence type="ECO:0000259" key="2">
    <source>
        <dbReference type="Pfam" id="PF13473"/>
    </source>
</evidence>
<keyword evidence="1" id="KW-1133">Transmembrane helix</keyword>
<dbReference type="EMBL" id="PGYQ01000005">
    <property type="protein sequence ID" value="PKL72425.1"/>
    <property type="molecule type" value="Genomic_DNA"/>
</dbReference>
<comment type="caution">
    <text evidence="3">The sequence shown here is derived from an EMBL/GenBank/DDBJ whole genome shotgun (WGS) entry which is preliminary data.</text>
</comment>
<sequence>MKFDKKSIIDIVIMILIAIVAIFFMWNVLVKDSDKQTKTKKSVGQNETFNKPEEIQKEIQKAMPGVSPVAEGGQVVTLEGKPVKLDVTPGDLDAPQQSNPITNLKQIPSQAIKLIVTEKGLQPSSFEVKAGQVVNFVITSGDSNAHMFKFKDSSLSAVVIGLSKKETRAIVFNAPEKVGEYEFFCDVPGHDKNVEKGKMIVRPIK</sequence>
<dbReference type="InterPro" id="IPR028096">
    <property type="entry name" value="EfeO_Cupredoxin"/>
</dbReference>
<name>A0A2N1UNL8_9BACT</name>
<reference evidence="3 4" key="1">
    <citation type="journal article" date="2017" name="ISME J.">
        <title>Potential for microbial H2 and metal transformations associated with novel bacteria and archaea in deep terrestrial subsurface sediments.</title>
        <authorList>
            <person name="Hernsdorf A.W."/>
            <person name="Amano Y."/>
            <person name="Miyakawa K."/>
            <person name="Ise K."/>
            <person name="Suzuki Y."/>
            <person name="Anantharaman K."/>
            <person name="Probst A."/>
            <person name="Burstein D."/>
            <person name="Thomas B.C."/>
            <person name="Banfield J.F."/>
        </authorList>
    </citation>
    <scope>NUCLEOTIDE SEQUENCE [LARGE SCALE GENOMIC DNA]</scope>
    <source>
        <strain evidence="3">HGW-Kuenenbacteria-1</strain>
    </source>
</reference>
<organism evidence="3 4">
    <name type="scientific">Candidatus Kuenenbacteria bacterium HGW-Kuenenbacteria-1</name>
    <dbReference type="NCBI Taxonomy" id="2013812"/>
    <lineage>
        <taxon>Bacteria</taxon>
        <taxon>Candidatus Kueneniibacteriota</taxon>
    </lineage>
</organism>
<dbReference type="AlphaFoldDB" id="A0A2N1UNL8"/>
<evidence type="ECO:0000256" key="1">
    <source>
        <dbReference type="SAM" id="Phobius"/>
    </source>
</evidence>
<feature type="transmembrane region" description="Helical" evidence="1">
    <location>
        <begin position="7"/>
        <end position="29"/>
    </location>
</feature>
<keyword evidence="1" id="KW-0812">Transmembrane</keyword>
<dbReference type="SUPFAM" id="SSF49503">
    <property type="entry name" value="Cupredoxins"/>
    <property type="match status" value="1"/>
</dbReference>
<dbReference type="Proteomes" id="UP000233414">
    <property type="component" value="Unassembled WGS sequence"/>
</dbReference>
<gene>
    <name evidence="3" type="ORF">CVV26_01500</name>
</gene>
<proteinExistence type="predicted"/>
<keyword evidence="1" id="KW-0472">Membrane</keyword>
<feature type="domain" description="EfeO-type cupredoxin-like" evidence="2">
    <location>
        <begin position="109"/>
        <end position="201"/>
    </location>
</feature>
<protein>
    <recommendedName>
        <fullName evidence="2">EfeO-type cupredoxin-like domain-containing protein</fullName>
    </recommendedName>
</protein>
<dbReference type="InterPro" id="IPR008972">
    <property type="entry name" value="Cupredoxin"/>
</dbReference>